<dbReference type="Pfam" id="PF00092">
    <property type="entry name" value="VWA"/>
    <property type="match status" value="1"/>
</dbReference>
<dbReference type="SMART" id="SM00327">
    <property type="entry name" value="VWA"/>
    <property type="match status" value="1"/>
</dbReference>
<accession>A0ABS9X6L4</accession>
<dbReference type="InterPro" id="IPR050768">
    <property type="entry name" value="UPF0353/GerABKA_families"/>
</dbReference>
<sequence>MIEFVHPWCFILLFAPVLVRWSAPPYKENKSALQVPYFTRLVAVTGEKPESGAVIMNRKVIQRVLLIFSWLCLVTAMAKPEKIGEPIIQQKSARDLMIAVDLSGSMAAEDFTNLKGEKLDRLTSVKLILTDFVKARKHDRLGLILFGDAPYIQAPFTDDLTTWLTLLNESSIGMAGQSTAIGDAIGLAISAFNKAKTKNKVLILLTDGNDTGSKVPPIEAAIIAAASKIKIYTIAIGDPQTLGEEKVNEEALKKISKITAGAYFQAMNRKELHKIYQQINALEPQQFDIQSFRPRTSIHHFSVILLTVLYVSILLVVVFRFRFKSRAKYHV</sequence>
<keyword evidence="1" id="KW-0472">Membrane</keyword>
<organism evidence="3 4">
    <name type="scientific">Colwellia maritima</name>
    <dbReference type="NCBI Taxonomy" id="2912588"/>
    <lineage>
        <taxon>Bacteria</taxon>
        <taxon>Pseudomonadati</taxon>
        <taxon>Pseudomonadota</taxon>
        <taxon>Gammaproteobacteria</taxon>
        <taxon>Alteromonadales</taxon>
        <taxon>Colwelliaceae</taxon>
        <taxon>Colwellia</taxon>
    </lineage>
</organism>
<evidence type="ECO:0000313" key="4">
    <source>
        <dbReference type="Proteomes" id="UP001139646"/>
    </source>
</evidence>
<reference evidence="3" key="1">
    <citation type="submission" date="2022-01" db="EMBL/GenBank/DDBJ databases">
        <title>Colwellia maritima, isolated from seawater.</title>
        <authorList>
            <person name="Kristyanto S."/>
            <person name="Jung J."/>
            <person name="Jeon C.O."/>
        </authorList>
    </citation>
    <scope>NUCLEOTIDE SEQUENCE</scope>
    <source>
        <strain evidence="3">MSW7</strain>
    </source>
</reference>
<comment type="caution">
    <text evidence="3">The sequence shown here is derived from an EMBL/GenBank/DDBJ whole genome shotgun (WGS) entry which is preliminary data.</text>
</comment>
<keyword evidence="4" id="KW-1185">Reference proteome</keyword>
<dbReference type="SUPFAM" id="SSF53300">
    <property type="entry name" value="vWA-like"/>
    <property type="match status" value="1"/>
</dbReference>
<dbReference type="PROSITE" id="PS50234">
    <property type="entry name" value="VWFA"/>
    <property type="match status" value="1"/>
</dbReference>
<gene>
    <name evidence="3" type="ORF">L3081_23900</name>
</gene>
<proteinExistence type="predicted"/>
<name>A0ABS9X6L4_9GAMM</name>
<evidence type="ECO:0000313" key="3">
    <source>
        <dbReference type="EMBL" id="MCI2285873.1"/>
    </source>
</evidence>
<feature type="domain" description="VWFA" evidence="2">
    <location>
        <begin position="95"/>
        <end position="279"/>
    </location>
</feature>
<dbReference type="Proteomes" id="UP001139646">
    <property type="component" value="Unassembled WGS sequence"/>
</dbReference>
<evidence type="ECO:0000259" key="2">
    <source>
        <dbReference type="PROSITE" id="PS50234"/>
    </source>
</evidence>
<dbReference type="InterPro" id="IPR002035">
    <property type="entry name" value="VWF_A"/>
</dbReference>
<keyword evidence="1" id="KW-1133">Transmembrane helix</keyword>
<evidence type="ECO:0000256" key="1">
    <source>
        <dbReference type="SAM" id="Phobius"/>
    </source>
</evidence>
<keyword evidence="1" id="KW-0812">Transmembrane</keyword>
<dbReference type="PANTHER" id="PTHR22550:SF18">
    <property type="entry name" value="VWFA DOMAIN-CONTAINING PROTEIN"/>
    <property type="match status" value="1"/>
</dbReference>
<dbReference type="RefSeq" id="WP_242288832.1">
    <property type="nucleotide sequence ID" value="NZ_JAKKSL010000006.1"/>
</dbReference>
<dbReference type="PANTHER" id="PTHR22550">
    <property type="entry name" value="SPORE GERMINATION PROTEIN"/>
    <property type="match status" value="1"/>
</dbReference>
<dbReference type="Gene3D" id="3.40.50.410">
    <property type="entry name" value="von Willebrand factor, type A domain"/>
    <property type="match status" value="1"/>
</dbReference>
<dbReference type="EMBL" id="JAKKSL010000006">
    <property type="protein sequence ID" value="MCI2285873.1"/>
    <property type="molecule type" value="Genomic_DNA"/>
</dbReference>
<protein>
    <submittedName>
        <fullName evidence="3">VWA domain-containing protein</fullName>
    </submittedName>
</protein>
<dbReference type="InterPro" id="IPR036465">
    <property type="entry name" value="vWFA_dom_sf"/>
</dbReference>
<feature type="transmembrane region" description="Helical" evidence="1">
    <location>
        <begin position="298"/>
        <end position="319"/>
    </location>
</feature>